<keyword evidence="3" id="KW-0653">Protein transport</keyword>
<dbReference type="Pfam" id="PF17076">
    <property type="entry name" value="SBE2_C"/>
    <property type="match status" value="1"/>
</dbReference>
<feature type="compositionally biased region" description="Basic residues" evidence="6">
    <location>
        <begin position="325"/>
        <end position="339"/>
    </location>
</feature>
<evidence type="ECO:0000256" key="2">
    <source>
        <dbReference type="ARBA" id="ARBA00022448"/>
    </source>
</evidence>
<feature type="compositionally biased region" description="Polar residues" evidence="6">
    <location>
        <begin position="91"/>
        <end position="103"/>
    </location>
</feature>
<feature type="region of interest" description="Disordered" evidence="6">
    <location>
        <begin position="1"/>
        <end position="43"/>
    </location>
</feature>
<dbReference type="eggNOG" id="ENOG502QR4N">
    <property type="taxonomic scope" value="Eukaryota"/>
</dbReference>
<feature type="compositionally biased region" description="Low complexity" evidence="6">
    <location>
        <begin position="340"/>
        <end position="354"/>
    </location>
</feature>
<keyword evidence="2" id="KW-0813">Transport</keyword>
<dbReference type="InterPro" id="IPR053949">
    <property type="entry name" value="SBE2/SBE22_M"/>
</dbReference>
<feature type="region of interest" description="Disordered" evidence="6">
    <location>
        <begin position="70"/>
        <end position="187"/>
    </location>
</feature>
<dbReference type="GO" id="GO:0005794">
    <property type="term" value="C:Golgi apparatus"/>
    <property type="evidence" value="ECO:0007669"/>
    <property type="project" value="UniProtKB-SubCell"/>
</dbReference>
<evidence type="ECO:0000256" key="3">
    <source>
        <dbReference type="ARBA" id="ARBA00022927"/>
    </source>
</evidence>
<feature type="compositionally biased region" description="Low complexity" evidence="6">
    <location>
        <begin position="22"/>
        <end position="38"/>
    </location>
</feature>
<dbReference type="Proteomes" id="UP000187013">
    <property type="component" value="Unassembled WGS sequence"/>
</dbReference>
<keyword evidence="5" id="KW-0961">Cell wall biogenesis/degradation</keyword>
<organism evidence="10 11">
    <name type="scientific">Zygosaccharomyces rouxii</name>
    <dbReference type="NCBI Taxonomy" id="4956"/>
    <lineage>
        <taxon>Eukaryota</taxon>
        <taxon>Fungi</taxon>
        <taxon>Dikarya</taxon>
        <taxon>Ascomycota</taxon>
        <taxon>Saccharomycotina</taxon>
        <taxon>Saccharomycetes</taxon>
        <taxon>Saccharomycetales</taxon>
        <taxon>Saccharomycetaceae</taxon>
        <taxon>Zygosaccharomyces</taxon>
    </lineage>
</organism>
<evidence type="ECO:0000256" key="1">
    <source>
        <dbReference type="ARBA" id="ARBA00004555"/>
    </source>
</evidence>
<feature type="domain" description="SBE2/SBE22 middle" evidence="8">
    <location>
        <begin position="406"/>
        <end position="529"/>
    </location>
</feature>
<dbReference type="AlphaFoldDB" id="A0A1Q2ZTK9"/>
<dbReference type="Pfam" id="PF22876">
    <property type="entry name" value="SBE2_N"/>
    <property type="match status" value="1"/>
</dbReference>
<reference evidence="10 11" key="1">
    <citation type="submission" date="2016-08" db="EMBL/GenBank/DDBJ databases">
        <title>Draft genome sequence of allopolyploid Zygosaccharomyces rouxii.</title>
        <authorList>
            <person name="Watanabe J."/>
            <person name="Uehara K."/>
            <person name="Mogi Y."/>
            <person name="Tsukioka Y."/>
        </authorList>
    </citation>
    <scope>NUCLEOTIDE SEQUENCE [LARGE SCALE GENOMIC DNA]</scope>
    <source>
        <strain evidence="10 11">NBRC 110957</strain>
    </source>
</reference>
<evidence type="ECO:0000259" key="7">
    <source>
        <dbReference type="Pfam" id="PF17076"/>
    </source>
</evidence>
<accession>A0A1Q2ZTK9</accession>
<dbReference type="InterPro" id="IPR031403">
    <property type="entry name" value="Sbe2/Sbe22_C"/>
</dbReference>
<dbReference type="EMBL" id="BDGX01000001">
    <property type="protein sequence ID" value="GAV46688.1"/>
    <property type="molecule type" value="Genomic_DNA"/>
</dbReference>
<feature type="compositionally biased region" description="Low complexity" evidence="6">
    <location>
        <begin position="104"/>
        <end position="116"/>
    </location>
</feature>
<evidence type="ECO:0000259" key="9">
    <source>
        <dbReference type="Pfam" id="PF22876"/>
    </source>
</evidence>
<comment type="caution">
    <text evidence="10">The sequence shown here is derived from an EMBL/GenBank/DDBJ whole genome shotgun (WGS) entry which is preliminary data.</text>
</comment>
<keyword evidence="4" id="KW-0333">Golgi apparatus</keyword>
<feature type="domain" description="SBE2/SBE22 N-terminal" evidence="9">
    <location>
        <begin position="36"/>
        <end position="317"/>
    </location>
</feature>
<evidence type="ECO:0000259" key="8">
    <source>
        <dbReference type="Pfam" id="PF22874"/>
    </source>
</evidence>
<gene>
    <name evidence="10" type="ORF">ZYGR_0A02820</name>
</gene>
<feature type="region of interest" description="Disordered" evidence="6">
    <location>
        <begin position="325"/>
        <end position="392"/>
    </location>
</feature>
<feature type="compositionally biased region" description="Polar residues" evidence="6">
    <location>
        <begin position="374"/>
        <end position="383"/>
    </location>
</feature>
<name>A0A1Q2ZTK9_ZYGRO</name>
<sequence length="849" mass="97367">MTSKLETLREVSPPDLTRDLKNNSTTGTTNSSTGTNNNKMVGLGLGRRPSDNLLLNMTALEGLDLNEKDFSALSTPPPKKNFIQKSERPISNDSIATRTTELFSATSSDVNSGSSSIDNEQDIKERTAETIVPTMDQEVSQADESMVSTDGDDSHNSPPRPFLQQQQQQHHHHQQQHHQEPQKPILPPTQQQQRNQYIFSNGNRAKSQVALRPPPLHREMMEMAQPPQVPMGPSLYGHSNSTSAILPNKTPLTPSQRYRLRKAQNESALRKSIRKKEKFYDEQETNSQLKNDNFDASLVWNVPMASFSNSSFLEVADLQVAGHHNHHNPHPHNHPHNHNIHNMNKNTNNTNPHRTNNRSKHTRNLSDPFHENSNKSMTSNGAGNNKIHPHHHSYPKGLPQPGANLSFLNFYDMPTSPIPGLSKTSDFEYMQQTSSNLTNIYENSSHNLSKSKLTERTASTDFLPLEFKTASDLGFEDLLLVSENKLEVTSHSRPSWLPPKSPEERKMHEEQISKSTSMASIEQLDRNKEKEGRIIKNETNRQKYVLLLDRGITRNSSLQSLRKIVWETALTDEVRYNVYDEVLQSDARAVTAHYLEPYQDMMDLLNKMDFPTAKEKEIEQLIDSGVRNKLSGQQDEISPELLLMLKLKSISRQGLQPGDELLFHHFLQSNSFTDLQQVWEMGNLVQMICFNDICKEKYDSRILNPRGIVAHYLLRSDDFKEEFNATALNSTTWWNVLQRVSHKLFMWIIDIIVVANNQCFKKYPIVKEDFQGKSWEYYRSKRVVNNYKILLAFALNVLLNYHFGFNDLKLLSSLDDPNFAIPMPLDHLLDADAINSMFIRKWLHYYKKF</sequence>
<dbReference type="GO" id="GO:0015031">
    <property type="term" value="P:protein transport"/>
    <property type="evidence" value="ECO:0007669"/>
    <property type="project" value="UniProtKB-KW"/>
</dbReference>
<protein>
    <recommendedName>
        <fullName evidence="12">Protein SBE22</fullName>
    </recommendedName>
</protein>
<evidence type="ECO:0000256" key="4">
    <source>
        <dbReference type="ARBA" id="ARBA00023034"/>
    </source>
</evidence>
<evidence type="ECO:0008006" key="12">
    <source>
        <dbReference type="Google" id="ProtNLM"/>
    </source>
</evidence>
<comment type="subcellular location">
    <subcellularLocation>
        <location evidence="1">Golgi apparatus</location>
    </subcellularLocation>
</comment>
<evidence type="ECO:0000313" key="10">
    <source>
        <dbReference type="EMBL" id="GAV46688.1"/>
    </source>
</evidence>
<feature type="domain" description="Sbe2/Sbe22 C-terminal" evidence="7">
    <location>
        <begin position="534"/>
        <end position="849"/>
    </location>
</feature>
<evidence type="ECO:0000256" key="5">
    <source>
        <dbReference type="ARBA" id="ARBA00023316"/>
    </source>
</evidence>
<dbReference type="OrthoDB" id="289721at2759"/>
<dbReference type="Pfam" id="PF22874">
    <property type="entry name" value="SBE2_M"/>
    <property type="match status" value="1"/>
</dbReference>
<evidence type="ECO:0000313" key="11">
    <source>
        <dbReference type="Proteomes" id="UP000187013"/>
    </source>
</evidence>
<dbReference type="GO" id="GO:0031505">
    <property type="term" value="P:fungal-type cell wall organization"/>
    <property type="evidence" value="ECO:0007669"/>
    <property type="project" value="InterPro"/>
</dbReference>
<feature type="compositionally biased region" description="Polar residues" evidence="6">
    <location>
        <begin position="137"/>
        <end position="148"/>
    </location>
</feature>
<dbReference type="InterPro" id="IPR053948">
    <property type="entry name" value="SBE2/SBE22_N"/>
</dbReference>
<evidence type="ECO:0000256" key="6">
    <source>
        <dbReference type="SAM" id="MobiDB-lite"/>
    </source>
</evidence>
<proteinExistence type="predicted"/>